<evidence type="ECO:0000313" key="2">
    <source>
        <dbReference type="EMBL" id="CAL1600082.1"/>
    </source>
</evidence>
<sequence length="101" mass="11712">MSLKPRPESQSPGLARYNLAAAVYVQRLPVVSADCSPRAALQRHDGPDAERLKRKQADDYDSDEEDVQMDQVLAQDLEDPWEQKFRNMQFTPRVRGQWKRI</sequence>
<name>A0AAV2LII4_KNICA</name>
<gene>
    <name evidence="2" type="ORF">KC01_LOCUS28230</name>
</gene>
<organism evidence="2 3">
    <name type="scientific">Knipowitschia caucasica</name>
    <name type="common">Caucasian dwarf goby</name>
    <name type="synonym">Pomatoschistus caucasicus</name>
    <dbReference type="NCBI Taxonomy" id="637954"/>
    <lineage>
        <taxon>Eukaryota</taxon>
        <taxon>Metazoa</taxon>
        <taxon>Chordata</taxon>
        <taxon>Craniata</taxon>
        <taxon>Vertebrata</taxon>
        <taxon>Euteleostomi</taxon>
        <taxon>Actinopterygii</taxon>
        <taxon>Neopterygii</taxon>
        <taxon>Teleostei</taxon>
        <taxon>Neoteleostei</taxon>
        <taxon>Acanthomorphata</taxon>
        <taxon>Gobiaria</taxon>
        <taxon>Gobiiformes</taxon>
        <taxon>Gobioidei</taxon>
        <taxon>Gobiidae</taxon>
        <taxon>Gobiinae</taxon>
        <taxon>Knipowitschia</taxon>
    </lineage>
</organism>
<reference evidence="2 3" key="1">
    <citation type="submission" date="2024-04" db="EMBL/GenBank/DDBJ databases">
        <authorList>
            <person name="Waldvogel A.-M."/>
            <person name="Schoenle A."/>
        </authorList>
    </citation>
    <scope>NUCLEOTIDE SEQUENCE [LARGE SCALE GENOMIC DNA]</scope>
</reference>
<feature type="region of interest" description="Disordered" evidence="1">
    <location>
        <begin position="35"/>
        <end position="67"/>
    </location>
</feature>
<accession>A0AAV2LII4</accession>
<evidence type="ECO:0000313" key="3">
    <source>
        <dbReference type="Proteomes" id="UP001497482"/>
    </source>
</evidence>
<evidence type="ECO:0000256" key="1">
    <source>
        <dbReference type="SAM" id="MobiDB-lite"/>
    </source>
</evidence>
<keyword evidence="3" id="KW-1185">Reference proteome</keyword>
<dbReference type="Proteomes" id="UP001497482">
    <property type="component" value="Chromosome 23"/>
</dbReference>
<feature type="compositionally biased region" description="Basic and acidic residues" evidence="1">
    <location>
        <begin position="42"/>
        <end position="58"/>
    </location>
</feature>
<protein>
    <submittedName>
        <fullName evidence="2">Uncharacterized protein</fullName>
    </submittedName>
</protein>
<dbReference type="AlphaFoldDB" id="A0AAV2LII4"/>
<dbReference type="EMBL" id="OZ035845">
    <property type="protein sequence ID" value="CAL1600082.1"/>
    <property type="molecule type" value="Genomic_DNA"/>
</dbReference>
<proteinExistence type="predicted"/>